<evidence type="ECO:0000313" key="3">
    <source>
        <dbReference type="Proteomes" id="UP000199403"/>
    </source>
</evidence>
<dbReference type="Proteomes" id="UP000199403">
    <property type="component" value="Unassembled WGS sequence"/>
</dbReference>
<accession>A0A1H6WTY8</accession>
<keyword evidence="1" id="KW-0472">Membrane</keyword>
<proteinExistence type="predicted"/>
<dbReference type="STRING" id="1416801.SAMN05192553_102702"/>
<gene>
    <name evidence="2" type="ORF">SAMN05192553_102702</name>
</gene>
<protein>
    <submittedName>
        <fullName evidence="2">Uncharacterized protein</fullName>
    </submittedName>
</protein>
<keyword evidence="3" id="KW-1185">Reference proteome</keyword>
<keyword evidence="1" id="KW-1133">Transmembrane helix</keyword>
<dbReference type="RefSeq" id="WP_092171977.1">
    <property type="nucleotide sequence ID" value="NZ_FNZH01000002.1"/>
</dbReference>
<name>A0A1H6WTY8_9BACT</name>
<evidence type="ECO:0000313" key="2">
    <source>
        <dbReference type="EMBL" id="SEJ16290.1"/>
    </source>
</evidence>
<dbReference type="AlphaFoldDB" id="A0A1H6WTY8"/>
<organism evidence="2 3">
    <name type="scientific">Cyclobacterium xiamenense</name>
    <dbReference type="NCBI Taxonomy" id="1297121"/>
    <lineage>
        <taxon>Bacteria</taxon>
        <taxon>Pseudomonadati</taxon>
        <taxon>Bacteroidota</taxon>
        <taxon>Cytophagia</taxon>
        <taxon>Cytophagales</taxon>
        <taxon>Cyclobacteriaceae</taxon>
        <taxon>Cyclobacterium</taxon>
    </lineage>
</organism>
<feature type="transmembrane region" description="Helical" evidence="1">
    <location>
        <begin position="12"/>
        <end position="35"/>
    </location>
</feature>
<keyword evidence="1" id="KW-0812">Transmembrane</keyword>
<evidence type="ECO:0000256" key="1">
    <source>
        <dbReference type="SAM" id="Phobius"/>
    </source>
</evidence>
<sequence>MTEQAPYEPSFFYVYLWLFCLLATCGLLSTLLYIVREIARNEPPEGIAPEVREGWLWHQIRRRIR</sequence>
<reference evidence="3" key="1">
    <citation type="submission" date="2016-10" db="EMBL/GenBank/DDBJ databases">
        <authorList>
            <person name="Varghese N."/>
            <person name="Submissions S."/>
        </authorList>
    </citation>
    <scope>NUCLEOTIDE SEQUENCE [LARGE SCALE GENOMIC DNA]</scope>
    <source>
        <strain evidence="3">IBRC-M 10761</strain>
    </source>
</reference>
<dbReference type="EMBL" id="FNZH01000002">
    <property type="protein sequence ID" value="SEJ16290.1"/>
    <property type="molecule type" value="Genomic_DNA"/>
</dbReference>